<comment type="caution">
    <text evidence="1">The sequence shown here is derived from an EMBL/GenBank/DDBJ whole genome shotgun (WGS) entry which is preliminary data.</text>
</comment>
<protein>
    <recommendedName>
        <fullName evidence="3">DUF3795 domain-containing protein</fullName>
    </recommendedName>
</protein>
<gene>
    <name evidence="1" type="ORF">CE91St16_01880</name>
</gene>
<organism evidence="1 2">
    <name type="scientific">Alistipes finegoldii</name>
    <dbReference type="NCBI Taxonomy" id="214856"/>
    <lineage>
        <taxon>Bacteria</taxon>
        <taxon>Pseudomonadati</taxon>
        <taxon>Bacteroidota</taxon>
        <taxon>Bacteroidia</taxon>
        <taxon>Bacteroidales</taxon>
        <taxon>Rikenellaceae</taxon>
        <taxon>Alistipes</taxon>
    </lineage>
</organism>
<accession>A0AA37KJX0</accession>
<dbReference type="AlphaFoldDB" id="A0AA37KJX0"/>
<dbReference type="Proteomes" id="UP001055105">
    <property type="component" value="Unassembled WGS sequence"/>
</dbReference>
<dbReference type="RefSeq" id="WP_244075882.1">
    <property type="nucleotide sequence ID" value="NZ_AP025581.1"/>
</dbReference>
<sequence length="112" mass="12571">MNPEIAACGLFCGNCRKFGKGSCPGCRPNEKASWCKVRACCIEHGWQSCAECTLMPPQTCKKFDNFIAKVFQVVFRSDRRGCVERIREVGPEAFAAEMRLSGSYNRPVKKQL</sequence>
<proteinExistence type="predicted"/>
<evidence type="ECO:0008006" key="3">
    <source>
        <dbReference type="Google" id="ProtNLM"/>
    </source>
</evidence>
<name>A0AA37KJX0_9BACT</name>
<dbReference type="EMBL" id="BQOL01000001">
    <property type="protein sequence ID" value="GKI17280.1"/>
    <property type="molecule type" value="Genomic_DNA"/>
</dbReference>
<evidence type="ECO:0000313" key="1">
    <source>
        <dbReference type="EMBL" id="GKI17280.1"/>
    </source>
</evidence>
<evidence type="ECO:0000313" key="2">
    <source>
        <dbReference type="Proteomes" id="UP001055105"/>
    </source>
</evidence>
<reference evidence="1" key="1">
    <citation type="submission" date="2022-01" db="EMBL/GenBank/DDBJ databases">
        <title>Novel bile acid biosynthetic pathways are enriched in the microbiome of centenarians.</title>
        <authorList>
            <person name="Sato Y."/>
            <person name="Atarashi K."/>
            <person name="Plichta R.D."/>
            <person name="Arai Y."/>
            <person name="Sasajima S."/>
            <person name="Kearney M.S."/>
            <person name="Suda W."/>
            <person name="Takeshita K."/>
            <person name="Sasaki T."/>
            <person name="Okamoto S."/>
            <person name="Skelly N.A."/>
            <person name="Okamura Y."/>
            <person name="Vlamakis H."/>
            <person name="Li Y."/>
            <person name="Tanoue T."/>
            <person name="Takei H."/>
            <person name="Nittono H."/>
            <person name="Narushima S."/>
            <person name="Irie J."/>
            <person name="Itoh H."/>
            <person name="Moriya K."/>
            <person name="Sugiura Y."/>
            <person name="Suematsu M."/>
            <person name="Moritoki N."/>
            <person name="Shibata S."/>
            <person name="Littman R.D."/>
            <person name="Fischbach A.M."/>
            <person name="Uwamino Y."/>
            <person name="Inoue T."/>
            <person name="Honda A."/>
            <person name="Hattori M."/>
            <person name="Murai T."/>
            <person name="Xavier J.R."/>
            <person name="Hirose N."/>
            <person name="Honda K."/>
        </authorList>
    </citation>
    <scope>NUCLEOTIDE SEQUENCE</scope>
    <source>
        <strain evidence="1">CE91-St16</strain>
    </source>
</reference>